<dbReference type="Proteomes" id="UP000009071">
    <property type="component" value="Chromosome"/>
</dbReference>
<dbReference type="AlphaFoldDB" id="C4XI44"/>
<dbReference type="InterPro" id="IPR012903">
    <property type="entry name" value="Nif11"/>
</dbReference>
<evidence type="ECO:0000259" key="1">
    <source>
        <dbReference type="Pfam" id="PF07862"/>
    </source>
</evidence>
<proteinExistence type="predicted"/>
<dbReference type="KEGG" id="dma:DMR_05150"/>
<dbReference type="HOGENOM" id="CLU_179155_0_0_7"/>
<dbReference type="EMBL" id="AP010904">
    <property type="protein sequence ID" value="BAH74006.1"/>
    <property type="molecule type" value="Genomic_DNA"/>
</dbReference>
<evidence type="ECO:0000313" key="2">
    <source>
        <dbReference type="EMBL" id="BAH74006.1"/>
    </source>
</evidence>
<sequence length="102" mass="12402">MPPHTPAFSPNLQWLPRRRSAMTMDNVRRLYERFETDKELRKKLYMAEGKDAREAALREAGLFFTDAEFDEMIDPLHVKCQTVEEAERFFEFRNWWDMLRRS</sequence>
<dbReference type="eggNOG" id="ENOG50318VA">
    <property type="taxonomic scope" value="Bacteria"/>
</dbReference>
<keyword evidence="3" id="KW-1185">Reference proteome</keyword>
<reference evidence="2 3" key="1">
    <citation type="journal article" date="2009" name="Genome Res.">
        <title>Whole genome sequence of Desulfovibrio magneticus strain RS-1 revealed common gene clusters in magnetotactic bacteria.</title>
        <authorList>
            <person name="Nakazawa H."/>
            <person name="Arakaki A."/>
            <person name="Narita-Yamada S."/>
            <person name="Yashiro I."/>
            <person name="Jinno K."/>
            <person name="Aoki N."/>
            <person name="Tsuruyama A."/>
            <person name="Okamura Y."/>
            <person name="Tanikawa S."/>
            <person name="Fujita N."/>
            <person name="Takeyama H."/>
            <person name="Matsunaga T."/>
        </authorList>
    </citation>
    <scope>NUCLEOTIDE SEQUENCE [LARGE SCALE GENOMIC DNA]</scope>
    <source>
        <strain evidence="3">ATCC 700980 / DSM 13731 / RS-1</strain>
    </source>
</reference>
<gene>
    <name evidence="2" type="ordered locus">DMR_05150</name>
</gene>
<feature type="domain" description="Nif11" evidence="1">
    <location>
        <begin position="22"/>
        <end position="69"/>
    </location>
</feature>
<organism evidence="2 3">
    <name type="scientific">Solidesulfovibrio magneticus (strain ATCC 700980 / DSM 13731 / RS-1)</name>
    <name type="common">Desulfovibrio magneticus</name>
    <dbReference type="NCBI Taxonomy" id="573370"/>
    <lineage>
        <taxon>Bacteria</taxon>
        <taxon>Pseudomonadati</taxon>
        <taxon>Thermodesulfobacteriota</taxon>
        <taxon>Desulfovibrionia</taxon>
        <taxon>Desulfovibrionales</taxon>
        <taxon>Desulfovibrionaceae</taxon>
        <taxon>Solidesulfovibrio</taxon>
    </lineage>
</organism>
<accession>C4XI44</accession>
<dbReference type="Pfam" id="PF07862">
    <property type="entry name" value="Nif11"/>
    <property type="match status" value="1"/>
</dbReference>
<name>C4XI44_SOLM1</name>
<protein>
    <recommendedName>
        <fullName evidence="1">Nif11 domain-containing protein</fullName>
    </recommendedName>
</protein>
<dbReference type="STRING" id="573370.DMR_05150"/>
<evidence type="ECO:0000313" key="3">
    <source>
        <dbReference type="Proteomes" id="UP000009071"/>
    </source>
</evidence>